<dbReference type="InterPro" id="IPR027417">
    <property type="entry name" value="P-loop_NTPase"/>
</dbReference>
<feature type="coiled-coil region" evidence="1">
    <location>
        <begin position="78"/>
        <end position="168"/>
    </location>
</feature>
<name>A0ABS0DP19_9GAMM</name>
<evidence type="ECO:0000256" key="1">
    <source>
        <dbReference type="SAM" id="Coils"/>
    </source>
</evidence>
<comment type="caution">
    <text evidence="3">The sequence shown here is derived from an EMBL/GenBank/DDBJ whole genome shotgun (WGS) entry which is preliminary data.</text>
</comment>
<gene>
    <name evidence="3" type="ORF">IV431_08770</name>
</gene>
<dbReference type="Pfam" id="PF00350">
    <property type="entry name" value="Dynamin_N"/>
    <property type="match status" value="1"/>
</dbReference>
<dbReference type="SUPFAM" id="SSF52540">
    <property type="entry name" value="P-loop containing nucleoside triphosphate hydrolases"/>
    <property type="match status" value="1"/>
</dbReference>
<keyword evidence="1" id="KW-0175">Coiled coil</keyword>
<protein>
    <recommendedName>
        <fullName evidence="2">Dynamin N-terminal domain-containing protein</fullName>
    </recommendedName>
</protein>
<evidence type="ECO:0000313" key="4">
    <source>
        <dbReference type="Proteomes" id="UP000600307"/>
    </source>
</evidence>
<keyword evidence="4" id="KW-1185">Reference proteome</keyword>
<reference evidence="3 4" key="1">
    <citation type="submission" date="2020-11" db="EMBL/GenBank/DDBJ databases">
        <title>Taxonomic investigation of Rahnella spp.</title>
        <authorList>
            <person name="Lee S.D."/>
        </authorList>
    </citation>
    <scope>NUCLEOTIDE SEQUENCE [LARGE SCALE GENOMIC DNA]</scope>
    <source>
        <strain evidence="3 4">SAP-10</strain>
    </source>
</reference>
<evidence type="ECO:0000259" key="2">
    <source>
        <dbReference type="Pfam" id="PF00350"/>
    </source>
</evidence>
<sequence>MKPSLKINQAVYSDLEMLTRFWCFKRKAIADAVSQSVAEFEKNVADKITELTLNHQDQLAHKDNEYHEQLDNLTRHHQDELTQQKQILMAKISKLETNNDEQRQHNESLTDKLQSLNETVISTEALLSKNRDHMQVLEEIKHELDESHQQLQQDYSQLHQDNLSLSERFTLVQSILSARPLRNAGLDEFRDILNTDYATFAAEESSLADEAGALIALQKILAELEHVNTFPAASGKTVVGVAGGFSSGKSEFINSFIMDKSIKLATGLNPVTIIPSFIVCAPYSRICGYSNNGGGIILNNKTYTALSHDYVSAFGFDLRSIMPTISLQAPMDETLFENVCLVDTPGYNPGAGELAEGADHNNTVKYLEQCTAMIWVIGLDPAGTISQSDLDFISRQSFTAENVYVVLNKADVKSLEDIESIMETVTDQLMFSGVGYAGMTAYSSTRKATYATDGITLEEFLKTQNKRHNITSGFEDKIDTVFKLYGKALRNDIEHIHLLRVRIKDLQLKTLVDAGAKAVKDIQHVTDFFSQELGAENQLKQSLEQSEKLSAMFRAAARRAIAVIQQGETAQGSNP</sequence>
<feature type="domain" description="Dynamin N-terminal" evidence="2">
    <location>
        <begin position="239"/>
        <end position="409"/>
    </location>
</feature>
<dbReference type="EMBL" id="JADOBH010000002">
    <property type="protein sequence ID" value="MBF7955640.1"/>
    <property type="molecule type" value="Genomic_DNA"/>
</dbReference>
<dbReference type="Gene3D" id="3.40.50.300">
    <property type="entry name" value="P-loop containing nucleotide triphosphate hydrolases"/>
    <property type="match status" value="1"/>
</dbReference>
<dbReference type="Proteomes" id="UP000600307">
    <property type="component" value="Unassembled WGS sequence"/>
</dbReference>
<dbReference type="InterPro" id="IPR045063">
    <property type="entry name" value="Dynamin_N"/>
</dbReference>
<dbReference type="RefSeq" id="WP_195817082.1">
    <property type="nucleotide sequence ID" value="NZ_JADOBH010000002.1"/>
</dbReference>
<proteinExistence type="predicted"/>
<organism evidence="3 4">
    <name type="scientific">Rahnella victoriana</name>
    <dbReference type="NCBI Taxonomy" id="1510570"/>
    <lineage>
        <taxon>Bacteria</taxon>
        <taxon>Pseudomonadati</taxon>
        <taxon>Pseudomonadota</taxon>
        <taxon>Gammaproteobacteria</taxon>
        <taxon>Enterobacterales</taxon>
        <taxon>Yersiniaceae</taxon>
        <taxon>Rahnella</taxon>
    </lineage>
</organism>
<accession>A0ABS0DP19</accession>
<evidence type="ECO:0000313" key="3">
    <source>
        <dbReference type="EMBL" id="MBF7955640.1"/>
    </source>
</evidence>